<dbReference type="EMBL" id="FNVO01000011">
    <property type="protein sequence ID" value="SEG75591.1"/>
    <property type="molecule type" value="Genomic_DNA"/>
</dbReference>
<reference evidence="3" key="1">
    <citation type="submission" date="2016-10" db="EMBL/GenBank/DDBJ databases">
        <authorList>
            <person name="Varghese N."/>
            <person name="Submissions S."/>
        </authorList>
    </citation>
    <scope>NUCLEOTIDE SEQUENCE [LARGE SCALE GENOMIC DNA]</scope>
    <source>
        <strain evidence="3">DSM 43163</strain>
    </source>
</reference>
<gene>
    <name evidence="2" type="ORF">SAMN04489712_11160</name>
</gene>
<keyword evidence="1" id="KW-0812">Transmembrane</keyword>
<protein>
    <submittedName>
        <fullName evidence="2">Uncharacterized protein</fullName>
    </submittedName>
</protein>
<evidence type="ECO:0000256" key="1">
    <source>
        <dbReference type="SAM" id="Phobius"/>
    </source>
</evidence>
<dbReference type="RefSeq" id="WP_160147070.1">
    <property type="nucleotide sequence ID" value="NZ_FNVO01000011.1"/>
</dbReference>
<keyword evidence="1" id="KW-0472">Membrane</keyword>
<dbReference type="AlphaFoldDB" id="A0A1H6CRI0"/>
<keyword evidence="1" id="KW-1133">Transmembrane helix</keyword>
<evidence type="ECO:0000313" key="2">
    <source>
        <dbReference type="EMBL" id="SEG75591.1"/>
    </source>
</evidence>
<feature type="transmembrane region" description="Helical" evidence="1">
    <location>
        <begin position="29"/>
        <end position="46"/>
    </location>
</feature>
<proteinExistence type="predicted"/>
<sequence length="51" mass="4920">MNGGLVGLLVGGTVGVLWGAVSGTGVIGNALLGTLVGSWLGLVVLSKRRSG</sequence>
<accession>A0A1H6CRI0</accession>
<evidence type="ECO:0000313" key="3">
    <source>
        <dbReference type="Proteomes" id="UP000236723"/>
    </source>
</evidence>
<keyword evidence="3" id="KW-1185">Reference proteome</keyword>
<organism evidence="2 3">
    <name type="scientific">Thermomonospora echinospora</name>
    <dbReference type="NCBI Taxonomy" id="1992"/>
    <lineage>
        <taxon>Bacteria</taxon>
        <taxon>Bacillati</taxon>
        <taxon>Actinomycetota</taxon>
        <taxon>Actinomycetes</taxon>
        <taxon>Streptosporangiales</taxon>
        <taxon>Thermomonosporaceae</taxon>
        <taxon>Thermomonospora</taxon>
    </lineage>
</organism>
<name>A0A1H6CRI0_9ACTN</name>
<dbReference type="Proteomes" id="UP000236723">
    <property type="component" value="Unassembled WGS sequence"/>
</dbReference>